<dbReference type="EMBL" id="BTCM01000008">
    <property type="protein sequence ID" value="GMK59754.1"/>
    <property type="molecule type" value="Genomic_DNA"/>
</dbReference>
<keyword evidence="2" id="KW-1185">Reference proteome</keyword>
<name>A0AAD3YF60_9TREE</name>
<reference evidence="1" key="1">
    <citation type="journal article" date="2023" name="BMC Genomics">
        <title>Chromosome-level genome assemblies of Cutaneotrichosporon spp. (Trichosporonales, Basidiomycota) reveal imbalanced evolution between nucleotide sequences and chromosome synteny.</title>
        <authorList>
            <person name="Kobayashi Y."/>
            <person name="Kayamori A."/>
            <person name="Aoki K."/>
            <person name="Shiwa Y."/>
            <person name="Matsutani M."/>
            <person name="Fujita N."/>
            <person name="Sugita T."/>
            <person name="Iwasaki W."/>
            <person name="Tanaka N."/>
            <person name="Takashima M."/>
        </authorList>
    </citation>
    <scope>NUCLEOTIDE SEQUENCE</scope>
    <source>
        <strain evidence="1">HIS016</strain>
    </source>
</reference>
<sequence length="161" mass="17258">MVCLKPIDTAHVLKMIRTAWQQVDEARTITQLNLDPTPEAVQQTSALLPRLTSVLENMIMSDSYTALDLEAWHGAYSQGILAMRRAAQAAGHPIFPGHIYSFILATGPLPGAEISPDLCAAVKGAGEVGCVLLCLERARTRRRRLLGASLPGEPTASLADG</sequence>
<gene>
    <name evidence="1" type="ORF">CspeluHIS016_0803600</name>
</gene>
<evidence type="ECO:0000313" key="1">
    <source>
        <dbReference type="EMBL" id="GMK59754.1"/>
    </source>
</evidence>
<comment type="caution">
    <text evidence="1">The sequence shown here is derived from an EMBL/GenBank/DDBJ whole genome shotgun (WGS) entry which is preliminary data.</text>
</comment>
<evidence type="ECO:0000313" key="2">
    <source>
        <dbReference type="Proteomes" id="UP001222932"/>
    </source>
</evidence>
<dbReference type="AlphaFoldDB" id="A0AAD3YF60"/>
<organism evidence="1 2">
    <name type="scientific">Cutaneotrichosporon spelunceum</name>
    <dbReference type="NCBI Taxonomy" id="1672016"/>
    <lineage>
        <taxon>Eukaryota</taxon>
        <taxon>Fungi</taxon>
        <taxon>Dikarya</taxon>
        <taxon>Basidiomycota</taxon>
        <taxon>Agaricomycotina</taxon>
        <taxon>Tremellomycetes</taxon>
        <taxon>Trichosporonales</taxon>
        <taxon>Trichosporonaceae</taxon>
        <taxon>Cutaneotrichosporon</taxon>
    </lineage>
</organism>
<accession>A0AAD3YF60</accession>
<dbReference type="Proteomes" id="UP001222932">
    <property type="component" value="Unassembled WGS sequence"/>
</dbReference>
<protein>
    <submittedName>
        <fullName evidence="1">Uncharacterized protein</fullName>
    </submittedName>
</protein>
<reference evidence="1" key="2">
    <citation type="submission" date="2023-06" db="EMBL/GenBank/DDBJ databases">
        <authorList>
            <person name="Kobayashi Y."/>
            <person name="Kayamori A."/>
            <person name="Aoki K."/>
            <person name="Shiwa Y."/>
            <person name="Fujita N."/>
            <person name="Sugita T."/>
            <person name="Iwasaki W."/>
            <person name="Tanaka N."/>
            <person name="Takashima M."/>
        </authorList>
    </citation>
    <scope>NUCLEOTIDE SEQUENCE</scope>
    <source>
        <strain evidence="1">HIS016</strain>
    </source>
</reference>
<proteinExistence type="predicted"/>